<accession>A0A6L2Q494</accession>
<protein>
    <submittedName>
        <fullName evidence="1">Uncharacterized protein</fullName>
    </submittedName>
</protein>
<keyword evidence="2" id="KW-1185">Reference proteome</keyword>
<dbReference type="AlphaFoldDB" id="A0A6L2Q494"/>
<dbReference type="InParanoid" id="A0A6L2Q494"/>
<organism evidence="1 2">
    <name type="scientific">Coptotermes formosanus</name>
    <name type="common">Formosan subterranean termite</name>
    <dbReference type="NCBI Taxonomy" id="36987"/>
    <lineage>
        <taxon>Eukaryota</taxon>
        <taxon>Metazoa</taxon>
        <taxon>Ecdysozoa</taxon>
        <taxon>Arthropoda</taxon>
        <taxon>Hexapoda</taxon>
        <taxon>Insecta</taxon>
        <taxon>Pterygota</taxon>
        <taxon>Neoptera</taxon>
        <taxon>Polyneoptera</taxon>
        <taxon>Dictyoptera</taxon>
        <taxon>Blattodea</taxon>
        <taxon>Blattoidea</taxon>
        <taxon>Termitoidae</taxon>
        <taxon>Rhinotermitidae</taxon>
        <taxon>Coptotermes</taxon>
    </lineage>
</organism>
<comment type="caution">
    <text evidence="1">The sequence shown here is derived from an EMBL/GenBank/DDBJ whole genome shotgun (WGS) entry which is preliminary data.</text>
</comment>
<sequence>MTNDARCTHQIKSSITTAKAAFNNKTPFTNKLGLNLMKKLVKCYSYGAETLTLWKVDWKYLERLEMRNCLLKHIIEGKVAWLGRAGGRCKQLLHDLKETERYWNLKEEALNRTAWRACFRRAYGPVTRWTM</sequence>
<evidence type="ECO:0000313" key="2">
    <source>
        <dbReference type="Proteomes" id="UP000502823"/>
    </source>
</evidence>
<proteinExistence type="predicted"/>
<dbReference type="Proteomes" id="UP000502823">
    <property type="component" value="Unassembled WGS sequence"/>
</dbReference>
<name>A0A6L2Q494_COPFO</name>
<reference evidence="2" key="1">
    <citation type="submission" date="2020-01" db="EMBL/GenBank/DDBJ databases">
        <title>Draft genome sequence of the Termite Coptotermes fromosanus.</title>
        <authorList>
            <person name="Itakura S."/>
            <person name="Yosikawa Y."/>
            <person name="Umezawa K."/>
        </authorList>
    </citation>
    <scope>NUCLEOTIDE SEQUENCE [LARGE SCALE GENOMIC DNA]</scope>
</reference>
<gene>
    <name evidence="1" type="ORF">Cfor_02802</name>
</gene>
<dbReference type="EMBL" id="BLKM01000821">
    <property type="protein sequence ID" value="GFG38790.1"/>
    <property type="molecule type" value="Genomic_DNA"/>
</dbReference>
<evidence type="ECO:0000313" key="1">
    <source>
        <dbReference type="EMBL" id="GFG38790.1"/>
    </source>
</evidence>